<keyword evidence="3" id="KW-1185">Reference proteome</keyword>
<keyword evidence="1" id="KW-1133">Transmembrane helix</keyword>
<proteinExistence type="predicted"/>
<evidence type="ECO:0000256" key="1">
    <source>
        <dbReference type="SAM" id="Phobius"/>
    </source>
</evidence>
<gene>
    <name evidence="2" type="ORF">SAMN05443667_11672</name>
</gene>
<name>A0A1H4G4S7_9FLAO</name>
<dbReference type="EMBL" id="FNRD01000016">
    <property type="protein sequence ID" value="SEB03928.1"/>
    <property type="molecule type" value="Genomic_DNA"/>
</dbReference>
<dbReference type="Proteomes" id="UP000198951">
    <property type="component" value="Unassembled WGS sequence"/>
</dbReference>
<sequence length="55" mass="6508">MKQGKEEFKFVKEENNKTRNYIFQKNKLTKVTVYIIAGIIALCFIGFIIFTIDLF</sequence>
<accession>A0A1H4G4S7</accession>
<organism evidence="2 3">
    <name type="scientific">Flavobacterium gillisiae</name>
    <dbReference type="NCBI Taxonomy" id="150146"/>
    <lineage>
        <taxon>Bacteria</taxon>
        <taxon>Pseudomonadati</taxon>
        <taxon>Bacteroidota</taxon>
        <taxon>Flavobacteriia</taxon>
        <taxon>Flavobacteriales</taxon>
        <taxon>Flavobacteriaceae</taxon>
        <taxon>Flavobacterium</taxon>
    </lineage>
</organism>
<keyword evidence="1" id="KW-0472">Membrane</keyword>
<dbReference type="RefSeq" id="WP_176980657.1">
    <property type="nucleotide sequence ID" value="NZ_FNRD01000016.1"/>
</dbReference>
<evidence type="ECO:0000313" key="2">
    <source>
        <dbReference type="EMBL" id="SEB03928.1"/>
    </source>
</evidence>
<dbReference type="AlphaFoldDB" id="A0A1H4G4S7"/>
<feature type="transmembrane region" description="Helical" evidence="1">
    <location>
        <begin position="31"/>
        <end position="52"/>
    </location>
</feature>
<keyword evidence="1" id="KW-0812">Transmembrane</keyword>
<reference evidence="3" key="1">
    <citation type="submission" date="2016-10" db="EMBL/GenBank/DDBJ databases">
        <authorList>
            <person name="Varghese N."/>
            <person name="Submissions S."/>
        </authorList>
    </citation>
    <scope>NUCLEOTIDE SEQUENCE [LARGE SCALE GENOMIC DNA]</scope>
    <source>
        <strain evidence="3">DSM 22376</strain>
    </source>
</reference>
<protein>
    <submittedName>
        <fullName evidence="2">Uncharacterized protein</fullName>
    </submittedName>
</protein>
<evidence type="ECO:0000313" key="3">
    <source>
        <dbReference type="Proteomes" id="UP000198951"/>
    </source>
</evidence>